<dbReference type="AlphaFoldDB" id="A0A1B0DPJ3"/>
<name>A0A1B0DPJ3_PHLPP</name>
<proteinExistence type="predicted"/>
<dbReference type="PROSITE" id="PS01208">
    <property type="entry name" value="VWFC_1"/>
    <property type="match status" value="1"/>
</dbReference>
<dbReference type="EMBL" id="AJVK01008109">
    <property type="status" value="NOT_ANNOTATED_CDS"/>
    <property type="molecule type" value="Genomic_DNA"/>
</dbReference>
<dbReference type="Gene3D" id="6.20.200.20">
    <property type="match status" value="1"/>
</dbReference>
<dbReference type="PANTHER" id="PTHR24042:SF5">
    <property type="entry name" value="EGF-LIKE CALCIUM-BINDING DOMAIN-CONTAINING PROTEIN"/>
    <property type="match status" value="1"/>
</dbReference>
<dbReference type="Pfam" id="PF00093">
    <property type="entry name" value="VWC"/>
    <property type="match status" value="1"/>
</dbReference>
<dbReference type="VEuPathDB" id="VectorBase:PPAPM1_001419"/>
<evidence type="ECO:0000313" key="2">
    <source>
        <dbReference type="EnsemblMetazoa" id="PPAI010429-PA"/>
    </source>
</evidence>
<dbReference type="PROSITE" id="PS50184">
    <property type="entry name" value="VWFC_2"/>
    <property type="match status" value="1"/>
</dbReference>
<evidence type="ECO:0000313" key="3">
    <source>
        <dbReference type="Proteomes" id="UP000092462"/>
    </source>
</evidence>
<keyword evidence="1" id="KW-0325">Glycoprotein</keyword>
<dbReference type="GO" id="GO:0008201">
    <property type="term" value="F:heparin binding"/>
    <property type="evidence" value="ECO:0007669"/>
    <property type="project" value="TreeGrafter"/>
</dbReference>
<dbReference type="GO" id="GO:0005615">
    <property type="term" value="C:extracellular space"/>
    <property type="evidence" value="ECO:0007669"/>
    <property type="project" value="TreeGrafter"/>
</dbReference>
<dbReference type="InterPro" id="IPR001007">
    <property type="entry name" value="VWF_dom"/>
</dbReference>
<dbReference type="VEuPathDB" id="VectorBase:PPAI010429"/>
<dbReference type="SMART" id="SM00214">
    <property type="entry name" value="VWC"/>
    <property type="match status" value="2"/>
</dbReference>
<protein>
    <submittedName>
        <fullName evidence="2">Uncharacterized protein</fullName>
    </submittedName>
</protein>
<organism evidence="2 3">
    <name type="scientific">Phlebotomus papatasi</name>
    <name type="common">Sandfly</name>
    <dbReference type="NCBI Taxonomy" id="29031"/>
    <lineage>
        <taxon>Eukaryota</taxon>
        <taxon>Metazoa</taxon>
        <taxon>Ecdysozoa</taxon>
        <taxon>Arthropoda</taxon>
        <taxon>Hexapoda</taxon>
        <taxon>Insecta</taxon>
        <taxon>Pterygota</taxon>
        <taxon>Neoptera</taxon>
        <taxon>Endopterygota</taxon>
        <taxon>Diptera</taxon>
        <taxon>Nematocera</taxon>
        <taxon>Psychodoidea</taxon>
        <taxon>Psychodidae</taxon>
        <taxon>Phlebotomus</taxon>
        <taxon>Phlebotomus</taxon>
    </lineage>
</organism>
<evidence type="ECO:0000256" key="1">
    <source>
        <dbReference type="ARBA" id="ARBA00023180"/>
    </source>
</evidence>
<accession>A0A1B0DPJ3</accession>
<sequence>MSFRRIFQPEEEVEGYIQDARVIPSSYGYLTQCPHVDTHCPTCGQFSHLQSSVEELRQSLEDLKKRLVAAESRVLELQECDCRKSCVLANGTRKEDGEAWDVGCEVYKCDRGNISHGARVCDPLPCKHPVTVNDAGYDNEETLRAPTYEGLREVIKKAGSKKCFIKKQEFEHGERQILGCRDCSCIDGNMKCDILECPKLSCPKELQFSVTDECCKFCPGDYDDNHDENDGDEIRGAEAYDEDNFVKPIKR</sequence>
<dbReference type="InterPro" id="IPR051586">
    <property type="entry name" value="PKC-binding_NELL"/>
</dbReference>
<dbReference type="EnsemblMetazoa" id="PPAI010429-RA">
    <property type="protein sequence ID" value="PPAI010429-PA"/>
    <property type="gene ID" value="PPAI010429"/>
</dbReference>
<dbReference type="PANTHER" id="PTHR24042">
    <property type="entry name" value="NEL HOMOLOG"/>
    <property type="match status" value="1"/>
</dbReference>
<dbReference type="Proteomes" id="UP000092462">
    <property type="component" value="Unassembled WGS sequence"/>
</dbReference>
<dbReference type="EMBL" id="AJVK01008110">
    <property type="status" value="NOT_ANNOTATED_CDS"/>
    <property type="molecule type" value="Genomic_DNA"/>
</dbReference>
<dbReference type="SUPFAM" id="SSF57603">
    <property type="entry name" value="FnI-like domain"/>
    <property type="match status" value="1"/>
</dbReference>
<reference evidence="2" key="1">
    <citation type="submission" date="2022-08" db="UniProtKB">
        <authorList>
            <consortium name="EnsemblMetazoa"/>
        </authorList>
    </citation>
    <scope>IDENTIFICATION</scope>
    <source>
        <strain evidence="2">Israel</strain>
    </source>
</reference>
<keyword evidence="3" id="KW-1185">Reference proteome</keyword>